<protein>
    <submittedName>
        <fullName evidence="2">Uncharacterized protein</fullName>
    </submittedName>
</protein>
<sequence length="98" mass="11401">MHREDSFGSRLEDFYLPSSIYVMTNCPRGRRRTETTSQSRREKDGNRVKRRPGPDGGVMERGRRRKKAEKEKDYGWKEEDGATEGEHERRVPGSMGPT</sequence>
<keyword evidence="3" id="KW-1185">Reference proteome</keyword>
<proteinExistence type="predicted"/>
<evidence type="ECO:0000313" key="2">
    <source>
        <dbReference type="EMBL" id="KAK9301355.1"/>
    </source>
</evidence>
<dbReference type="AlphaFoldDB" id="A0AAW0ZUE9"/>
<dbReference type="EMBL" id="JAWNGG020000113">
    <property type="protein sequence ID" value="KAK9301355.1"/>
    <property type="molecule type" value="Genomic_DNA"/>
</dbReference>
<organism evidence="2 3">
    <name type="scientific">Tetragonisca angustula</name>
    <dbReference type="NCBI Taxonomy" id="166442"/>
    <lineage>
        <taxon>Eukaryota</taxon>
        <taxon>Metazoa</taxon>
        <taxon>Ecdysozoa</taxon>
        <taxon>Arthropoda</taxon>
        <taxon>Hexapoda</taxon>
        <taxon>Insecta</taxon>
        <taxon>Pterygota</taxon>
        <taxon>Neoptera</taxon>
        <taxon>Endopterygota</taxon>
        <taxon>Hymenoptera</taxon>
        <taxon>Apocrita</taxon>
        <taxon>Aculeata</taxon>
        <taxon>Apoidea</taxon>
        <taxon>Anthophila</taxon>
        <taxon>Apidae</taxon>
        <taxon>Tetragonisca</taxon>
    </lineage>
</organism>
<evidence type="ECO:0000256" key="1">
    <source>
        <dbReference type="SAM" id="MobiDB-lite"/>
    </source>
</evidence>
<feature type="compositionally biased region" description="Basic and acidic residues" evidence="1">
    <location>
        <begin position="68"/>
        <end position="91"/>
    </location>
</feature>
<feature type="region of interest" description="Disordered" evidence="1">
    <location>
        <begin position="23"/>
        <end position="98"/>
    </location>
</feature>
<accession>A0AAW0ZUE9</accession>
<comment type="caution">
    <text evidence="2">The sequence shown here is derived from an EMBL/GenBank/DDBJ whole genome shotgun (WGS) entry which is preliminary data.</text>
</comment>
<dbReference type="Proteomes" id="UP001432146">
    <property type="component" value="Unassembled WGS sequence"/>
</dbReference>
<reference evidence="2 3" key="1">
    <citation type="submission" date="2024-05" db="EMBL/GenBank/DDBJ databases">
        <title>The nuclear and mitochondrial genome assemblies of Tetragonisca angustula (Apidae: Meliponini), a tiny yet remarkable pollinator in the Neotropics.</title>
        <authorList>
            <person name="Ferrari R."/>
            <person name="Ricardo P.C."/>
            <person name="Dias F.C."/>
            <person name="Araujo N.S."/>
            <person name="Soares D.O."/>
            <person name="Zhou Q.-S."/>
            <person name="Zhu C.-D."/>
            <person name="Coutinho L."/>
            <person name="Airas M.C."/>
            <person name="Batista T.M."/>
        </authorList>
    </citation>
    <scope>NUCLEOTIDE SEQUENCE [LARGE SCALE GENOMIC DNA]</scope>
    <source>
        <strain evidence="2">ASF017062</strain>
        <tissue evidence="2">Abdomen</tissue>
    </source>
</reference>
<evidence type="ECO:0000313" key="3">
    <source>
        <dbReference type="Proteomes" id="UP001432146"/>
    </source>
</evidence>
<name>A0AAW0ZUE9_9HYME</name>
<gene>
    <name evidence="2" type="ORF">QLX08_006198</name>
</gene>